<gene>
    <name evidence="2" type="ORF">JR064_11295</name>
</gene>
<sequence length="95" mass="9344">MNVRNAATAALTLAALVAGAAMAQGADPAAQPKPMEKCYGIAKAGQNDCKAGAGTSCAGTSKRDYQGNAWKNVPAGTCVGIKTPKGHGTLTPVGA</sequence>
<comment type="caution">
    <text evidence="2">The sequence shown here is derived from an EMBL/GenBank/DDBJ whole genome shotgun (WGS) entry which is preliminary data.</text>
</comment>
<dbReference type="Pfam" id="PF10048">
    <property type="entry name" value="DUF2282"/>
    <property type="match status" value="1"/>
</dbReference>
<accession>A0ABS3B356</accession>
<dbReference type="Proteomes" id="UP000695802">
    <property type="component" value="Unassembled WGS sequence"/>
</dbReference>
<keyword evidence="1" id="KW-0732">Signal</keyword>
<protein>
    <submittedName>
        <fullName evidence="2">DUF2282 domain-containing protein</fullName>
    </submittedName>
</protein>
<dbReference type="RefSeq" id="WP_145704495.1">
    <property type="nucleotide sequence ID" value="NZ_JAFIWB010000010.1"/>
</dbReference>
<evidence type="ECO:0000256" key="1">
    <source>
        <dbReference type="SAM" id="SignalP"/>
    </source>
</evidence>
<name>A0ABS3B356_9XANT</name>
<proteinExistence type="predicted"/>
<keyword evidence="3" id="KW-1185">Reference proteome</keyword>
<organism evidence="2 3">
    <name type="scientific">Xanthomonas bonasiae</name>
    <dbReference type="NCBI Taxonomy" id="2810351"/>
    <lineage>
        <taxon>Bacteria</taxon>
        <taxon>Pseudomonadati</taxon>
        <taxon>Pseudomonadota</taxon>
        <taxon>Gammaproteobacteria</taxon>
        <taxon>Lysobacterales</taxon>
        <taxon>Lysobacteraceae</taxon>
        <taxon>Xanthomonas</taxon>
    </lineage>
</organism>
<feature type="signal peptide" evidence="1">
    <location>
        <begin position="1"/>
        <end position="23"/>
    </location>
</feature>
<feature type="chain" id="PRO_5045285499" evidence="1">
    <location>
        <begin position="24"/>
        <end position="95"/>
    </location>
</feature>
<dbReference type="InterPro" id="IPR018740">
    <property type="entry name" value="DUF2282_membr"/>
</dbReference>
<evidence type="ECO:0000313" key="3">
    <source>
        <dbReference type="Proteomes" id="UP000695802"/>
    </source>
</evidence>
<evidence type="ECO:0000313" key="2">
    <source>
        <dbReference type="EMBL" id="MBN6102753.1"/>
    </source>
</evidence>
<reference evidence="2 3" key="1">
    <citation type="submission" date="2021-02" db="EMBL/GenBank/DDBJ databases">
        <title>Taxonomically Unique Crown Gall-Associated Xanthomonas Stains Have Deficiency in Virulence Repertories.</title>
        <authorList>
            <person name="Mafakheri H."/>
            <person name="Taghavi S.M."/>
            <person name="Dimkic I."/>
            <person name="Nemanja K."/>
            <person name="Osdaghi E."/>
        </authorList>
    </citation>
    <scope>NUCLEOTIDE SEQUENCE [LARGE SCALE GENOMIC DNA]</scope>
    <source>
        <strain evidence="2 3">FX4</strain>
    </source>
</reference>
<dbReference type="EMBL" id="JAFIWB010000010">
    <property type="protein sequence ID" value="MBN6102753.1"/>
    <property type="molecule type" value="Genomic_DNA"/>
</dbReference>